<keyword evidence="7 11" id="KW-0184">Conjugation</keyword>
<keyword evidence="5 11" id="KW-1003">Cell membrane</keyword>
<comment type="similarity">
    <text evidence="3 11">Belongs to the PRM1 family.</text>
</comment>
<feature type="transmembrane region" description="Helical" evidence="11">
    <location>
        <begin position="543"/>
        <end position="566"/>
    </location>
</feature>
<evidence type="ECO:0000256" key="7">
    <source>
        <dbReference type="ARBA" id="ARBA00022971"/>
    </source>
</evidence>
<organism evidence="13 14">
    <name type="scientific">Lodderomyces beijingensis</name>
    <dbReference type="NCBI Taxonomy" id="1775926"/>
    <lineage>
        <taxon>Eukaryota</taxon>
        <taxon>Fungi</taxon>
        <taxon>Dikarya</taxon>
        <taxon>Ascomycota</taxon>
        <taxon>Saccharomycotina</taxon>
        <taxon>Pichiomycetes</taxon>
        <taxon>Debaryomycetaceae</taxon>
        <taxon>Candida/Lodderomyces clade</taxon>
        <taxon>Lodderomyces</taxon>
    </lineage>
</organism>
<dbReference type="PANTHER" id="PTHR31030">
    <property type="entry name" value="PLASMA MEMBRANE FUSION PROTEIN PRM1"/>
    <property type="match status" value="1"/>
</dbReference>
<evidence type="ECO:0000256" key="12">
    <source>
        <dbReference type="SAM" id="MobiDB-lite"/>
    </source>
</evidence>
<dbReference type="EMBL" id="OZ022405">
    <property type="protein sequence ID" value="CAK9435482.1"/>
    <property type="molecule type" value="Genomic_DNA"/>
</dbReference>
<evidence type="ECO:0000256" key="1">
    <source>
        <dbReference type="ARBA" id="ARBA00002512"/>
    </source>
</evidence>
<keyword evidence="10" id="KW-0325">Glycoprotein</keyword>
<dbReference type="InterPro" id="IPR026777">
    <property type="entry name" value="PRM1"/>
</dbReference>
<feature type="transmembrane region" description="Helical" evidence="11">
    <location>
        <begin position="15"/>
        <end position="34"/>
    </location>
</feature>
<keyword evidence="14" id="KW-1185">Reference proteome</keyword>
<evidence type="ECO:0000256" key="3">
    <source>
        <dbReference type="ARBA" id="ARBA00010780"/>
    </source>
</evidence>
<feature type="transmembrane region" description="Helical" evidence="11">
    <location>
        <begin position="354"/>
        <end position="382"/>
    </location>
</feature>
<keyword evidence="6 11" id="KW-0812">Transmembrane</keyword>
<evidence type="ECO:0000256" key="10">
    <source>
        <dbReference type="ARBA" id="ARBA00023180"/>
    </source>
</evidence>
<protein>
    <recommendedName>
        <fullName evidence="4 11">Plasma membrane fusion protein PRM1</fullName>
    </recommendedName>
</protein>
<evidence type="ECO:0000256" key="5">
    <source>
        <dbReference type="ARBA" id="ARBA00022475"/>
    </source>
</evidence>
<dbReference type="Proteomes" id="UP001497383">
    <property type="component" value="Chromosome 1"/>
</dbReference>
<evidence type="ECO:0000313" key="14">
    <source>
        <dbReference type="Proteomes" id="UP001497383"/>
    </source>
</evidence>
<dbReference type="PANTHER" id="PTHR31030:SF1">
    <property type="entry name" value="PLASMA MEMBRANE FUSION PROTEIN PRM1"/>
    <property type="match status" value="1"/>
</dbReference>
<evidence type="ECO:0000256" key="6">
    <source>
        <dbReference type="ARBA" id="ARBA00022692"/>
    </source>
</evidence>
<name>A0ABP0ZI19_9ASCO</name>
<feature type="transmembrane region" description="Helical" evidence="11">
    <location>
        <begin position="93"/>
        <end position="113"/>
    </location>
</feature>
<keyword evidence="8 11" id="KW-1133">Transmembrane helix</keyword>
<proteinExistence type="inferred from homology"/>
<gene>
    <name evidence="13" type="ORF">LODBEIA_P02090</name>
</gene>
<comment type="function">
    <text evidence="1 11">Involved in cell fusion during mating by stabilizing the plasma membrane fusion event.</text>
</comment>
<dbReference type="GeneID" id="92205405"/>
<accession>A0ABP0ZI19</accession>
<feature type="transmembrane region" description="Helical" evidence="11">
    <location>
        <begin position="284"/>
        <end position="303"/>
    </location>
</feature>
<evidence type="ECO:0000256" key="8">
    <source>
        <dbReference type="ARBA" id="ARBA00022989"/>
    </source>
</evidence>
<keyword evidence="9 11" id="KW-0472">Membrane</keyword>
<reference evidence="13 14" key="1">
    <citation type="submission" date="2024-03" db="EMBL/GenBank/DDBJ databases">
        <authorList>
            <person name="Brejova B."/>
        </authorList>
    </citation>
    <scope>NUCLEOTIDE SEQUENCE [LARGE SCALE GENOMIC DNA]</scope>
    <source>
        <strain evidence="13 14">CBS 14171</strain>
    </source>
</reference>
<feature type="region of interest" description="Disordered" evidence="12">
    <location>
        <begin position="606"/>
        <end position="630"/>
    </location>
</feature>
<dbReference type="RefSeq" id="XP_066827147.1">
    <property type="nucleotide sequence ID" value="XM_066972050.1"/>
</dbReference>
<comment type="subcellular location">
    <subcellularLocation>
        <location evidence="2 11">Cell membrane</location>
        <topology evidence="2 11">Multi-pass membrane protein</topology>
    </subcellularLocation>
</comment>
<evidence type="ECO:0000256" key="11">
    <source>
        <dbReference type="RuleBase" id="RU366035"/>
    </source>
</evidence>
<sequence length="630" mass="70410">MIRNYLDLPEICSQIYFNQYTILLILVLVKLCTLRNSLINAISKRLVDDSVCDDDNIQSVLNGIHDVVLKNIDKLQYTGLAFIVLIVKTIRELVIFFIDLFLGTYICLLTAAVTGTTEFAFDASESVIQAVNVTVVATVDEIETSLQGLSKFLNDLVTGFNAIKNLFTGSASTAQAQEYQNKINISLGNLKDKIAIPGSVLDDIQSARNVSLGELDKINNETQELLETPFNLIIQKLDGIKLDNNTSNSSISPMQVKNACLDSVGAVKDSQAVLVKAVEEVSKWLLIALAVIIVGSLAYALYVEMRHWKRSTKFILEEDVSVNEIGFRNQKNIYDNPALYTLIKRFKIRLNDRLIWMISYMSSPLASVVLAFAIMGFISVILQLLLVHFVRQALGHEMTKLENSNTTSNLGATYIRSMNTYINQTQIRLNNELFGEVTATAARINSTIAEFVDNLDNAVHEIFGNTIFTQVINTVVYCTIGRKLEKIEQGCAWLAENLQVQIPAMPESLSRDIQNIKFLQPQNIMSKLNPVLDLYLSSINLELFISFCFLVAWLLQFIVALLILYFRQGFSSNAMAIAPPPPITTDQIGAPRPLTAKEKELYSYPLSDPHVQRNPTTSSSFYPSPPQSWT</sequence>
<evidence type="ECO:0000256" key="9">
    <source>
        <dbReference type="ARBA" id="ARBA00023136"/>
    </source>
</evidence>
<evidence type="ECO:0000256" key="4">
    <source>
        <dbReference type="ARBA" id="ARBA00017621"/>
    </source>
</evidence>
<evidence type="ECO:0000256" key="2">
    <source>
        <dbReference type="ARBA" id="ARBA00004651"/>
    </source>
</evidence>
<evidence type="ECO:0000313" key="13">
    <source>
        <dbReference type="EMBL" id="CAK9435482.1"/>
    </source>
</evidence>